<gene>
    <name evidence="1" type="ORF">LCGC14_2538030</name>
</gene>
<name>A0A0F9ARN1_9ZZZZ</name>
<sequence>LKAVVVELEARHLAYLRSQDDTDALTSDFFLSALGDKCSSRYVRLSIPQIKTELFGDIQTIAESDKLRELGGLAFDFGDVRTRGGIELTLHIRKATKGPDHRMVAVYRLADGKVIHFNYSGTDNVDRKSRAWPLDQFFDAAFSAASKIVAP</sequence>
<comment type="caution">
    <text evidence="1">The sequence shown here is derived from an EMBL/GenBank/DDBJ whole genome shotgun (WGS) entry which is preliminary data.</text>
</comment>
<protein>
    <submittedName>
        <fullName evidence="1">Uncharacterized protein</fullName>
    </submittedName>
</protein>
<feature type="non-terminal residue" evidence="1">
    <location>
        <position position="1"/>
    </location>
</feature>
<reference evidence="1" key="1">
    <citation type="journal article" date="2015" name="Nature">
        <title>Complex archaea that bridge the gap between prokaryotes and eukaryotes.</title>
        <authorList>
            <person name="Spang A."/>
            <person name="Saw J.H."/>
            <person name="Jorgensen S.L."/>
            <person name="Zaremba-Niedzwiedzka K."/>
            <person name="Martijn J."/>
            <person name="Lind A.E."/>
            <person name="van Eijk R."/>
            <person name="Schleper C."/>
            <person name="Guy L."/>
            <person name="Ettema T.J."/>
        </authorList>
    </citation>
    <scope>NUCLEOTIDE SEQUENCE</scope>
</reference>
<evidence type="ECO:0000313" key="1">
    <source>
        <dbReference type="EMBL" id="KKL12214.1"/>
    </source>
</evidence>
<organism evidence="1">
    <name type="scientific">marine sediment metagenome</name>
    <dbReference type="NCBI Taxonomy" id="412755"/>
    <lineage>
        <taxon>unclassified sequences</taxon>
        <taxon>metagenomes</taxon>
        <taxon>ecological metagenomes</taxon>
    </lineage>
</organism>
<dbReference type="AlphaFoldDB" id="A0A0F9ARN1"/>
<dbReference type="EMBL" id="LAZR01041351">
    <property type="protein sequence ID" value="KKL12214.1"/>
    <property type="molecule type" value="Genomic_DNA"/>
</dbReference>
<proteinExistence type="predicted"/>
<accession>A0A0F9ARN1</accession>